<reference evidence="1 2" key="1">
    <citation type="submission" date="2020-02" db="EMBL/GenBank/DDBJ databases">
        <title>Genome analysis of Thermosulfuriphilus ammonigenes ST65T, an anaerobic thermophilic chemolithoautotrophic bacterium isolated from a deep-sea hydrothermal vent.</title>
        <authorList>
            <person name="Slobodkina G."/>
            <person name="Allioux M."/>
            <person name="Merkel A."/>
            <person name="Alain K."/>
            <person name="Jebbar M."/>
            <person name="Slobodkin A."/>
        </authorList>
    </citation>
    <scope>NUCLEOTIDE SEQUENCE [LARGE SCALE GENOMIC DNA]</scope>
    <source>
        <strain evidence="1 2">ST65</strain>
    </source>
</reference>
<dbReference type="KEGG" id="tav:G4V39_07035"/>
<dbReference type="Proteomes" id="UP000502179">
    <property type="component" value="Chromosome"/>
</dbReference>
<dbReference type="EMBL" id="CP048877">
    <property type="protein sequence ID" value="QIJ72034.1"/>
    <property type="molecule type" value="Genomic_DNA"/>
</dbReference>
<dbReference type="AlphaFoldDB" id="A0A6G7PWH1"/>
<proteinExistence type="predicted"/>
<organism evidence="1 2">
    <name type="scientific">Thermosulfuriphilus ammonigenes</name>
    <dbReference type="NCBI Taxonomy" id="1936021"/>
    <lineage>
        <taxon>Bacteria</taxon>
        <taxon>Pseudomonadati</taxon>
        <taxon>Thermodesulfobacteriota</taxon>
        <taxon>Thermodesulfobacteria</taxon>
        <taxon>Thermodesulfobacteriales</taxon>
        <taxon>Thermodesulfobacteriaceae</taxon>
        <taxon>Thermosulfuriphilus</taxon>
    </lineage>
</organism>
<evidence type="ECO:0000313" key="1">
    <source>
        <dbReference type="EMBL" id="QIJ72034.1"/>
    </source>
</evidence>
<protein>
    <submittedName>
        <fullName evidence="1">DUF1614 domain-containing protein</fullName>
    </submittedName>
</protein>
<dbReference type="Pfam" id="PF07758">
    <property type="entry name" value="DUF1614"/>
    <property type="match status" value="1"/>
</dbReference>
<sequence length="222" mass="23881">MIFNPFALIFFLFFLILLLFLFAFIHIGLITVAFEKLGLSPFQIWAYLFLSLLGSSINIPLRKVRTMTFQPPGEIVFFGIRYRIPPRMEERTTVIAVNVGGCLIPVLLSLYLTVKLGMLGTVFLGTIVVALVVYFLARPVPGLGIAIPIFIPPILAALVGLILSPEHSAALAYAAGSLGTLLGADIFHLRDIPRLGAPVASIGGAGTFDGIFLTGIIAVLIA</sequence>
<dbReference type="RefSeq" id="WP_166032251.1">
    <property type="nucleotide sequence ID" value="NZ_CP048877.1"/>
</dbReference>
<name>A0A6G7PWH1_9BACT</name>
<gene>
    <name evidence="1" type="ORF">G4V39_07035</name>
</gene>
<dbReference type="InterPro" id="IPR011672">
    <property type="entry name" value="DUF1614"/>
</dbReference>
<accession>A0A6G7PWH1</accession>
<keyword evidence="2" id="KW-1185">Reference proteome</keyword>
<evidence type="ECO:0000313" key="2">
    <source>
        <dbReference type="Proteomes" id="UP000502179"/>
    </source>
</evidence>